<dbReference type="EMBL" id="JAUSRA010000001">
    <property type="protein sequence ID" value="MDP9792807.1"/>
    <property type="molecule type" value="Genomic_DNA"/>
</dbReference>
<protein>
    <submittedName>
        <fullName evidence="3">Uncharacterized membrane protein YoaT (DUF817 family)</fullName>
    </submittedName>
</protein>
<feature type="compositionally biased region" description="Basic and acidic residues" evidence="1">
    <location>
        <begin position="314"/>
        <end position="330"/>
    </location>
</feature>
<keyword evidence="2" id="KW-0472">Membrane</keyword>
<sequence>MRQLLRFGYQEAASCVFAGVVFGLLAVTSVLPLPIARYDALLVGCLVLTGLLWLLRVETGREVLVIGLFHLVGLALELFKVRAGSWSYPEDAFSKIGGVPLYSGFMYAAVGSYLCQAWRRLDLGLIGYRAWPTAAAAMFIYANFFTHHWLPDLRLLGALGLLAATWRTTVTFRVGTVRYSMPLALSFVLIGGSLWLAENAATFLGAWQYPDQGDVWRVVHLSKLGSWALLVSVSFVLVAALKRRQPAATAPEHHIQGQMLDLPASGVVQPACSRGPTSPRAPSPLRSTPLAASEPVPPWPGRTAIPGLLTPHRARPDSHGNDHPSHDRGARPPAGAGSAVGPENGLRGGERRLCLPAPAGAFVEEREATPQHVLAGWKHAKISRHSSTFTIVDS</sequence>
<organism evidence="3 4">
    <name type="scientific">Catenuloplanes nepalensis</name>
    <dbReference type="NCBI Taxonomy" id="587533"/>
    <lineage>
        <taxon>Bacteria</taxon>
        <taxon>Bacillati</taxon>
        <taxon>Actinomycetota</taxon>
        <taxon>Actinomycetes</taxon>
        <taxon>Micromonosporales</taxon>
        <taxon>Micromonosporaceae</taxon>
        <taxon>Catenuloplanes</taxon>
    </lineage>
</organism>
<feature type="transmembrane region" description="Helical" evidence="2">
    <location>
        <begin position="38"/>
        <end position="55"/>
    </location>
</feature>
<feature type="transmembrane region" description="Helical" evidence="2">
    <location>
        <begin position="99"/>
        <end position="118"/>
    </location>
</feature>
<feature type="transmembrane region" description="Helical" evidence="2">
    <location>
        <begin position="183"/>
        <end position="204"/>
    </location>
</feature>
<comment type="caution">
    <text evidence="3">The sequence shown here is derived from an EMBL/GenBank/DDBJ whole genome shotgun (WGS) entry which is preliminary data.</text>
</comment>
<evidence type="ECO:0000256" key="1">
    <source>
        <dbReference type="SAM" id="MobiDB-lite"/>
    </source>
</evidence>
<feature type="transmembrane region" description="Helical" evidence="2">
    <location>
        <begin position="224"/>
        <end position="241"/>
    </location>
</feature>
<feature type="transmembrane region" description="Helical" evidence="2">
    <location>
        <begin position="62"/>
        <end position="79"/>
    </location>
</feature>
<keyword evidence="2" id="KW-0812">Transmembrane</keyword>
<evidence type="ECO:0000256" key="2">
    <source>
        <dbReference type="SAM" id="Phobius"/>
    </source>
</evidence>
<gene>
    <name evidence="3" type="ORF">J2S43_001319</name>
</gene>
<dbReference type="RefSeq" id="WP_306827693.1">
    <property type="nucleotide sequence ID" value="NZ_JAUSRA010000001.1"/>
</dbReference>
<accession>A0ABT9MN18</accession>
<feature type="transmembrane region" description="Helical" evidence="2">
    <location>
        <begin position="130"/>
        <end position="150"/>
    </location>
</feature>
<feature type="transmembrane region" description="Helical" evidence="2">
    <location>
        <begin position="156"/>
        <end position="176"/>
    </location>
</feature>
<feature type="compositionally biased region" description="Low complexity" evidence="1">
    <location>
        <begin position="331"/>
        <end position="342"/>
    </location>
</feature>
<keyword evidence="4" id="KW-1185">Reference proteome</keyword>
<dbReference type="InterPro" id="IPR008535">
    <property type="entry name" value="DUF817"/>
</dbReference>
<evidence type="ECO:0000313" key="3">
    <source>
        <dbReference type="EMBL" id="MDP9792807.1"/>
    </source>
</evidence>
<dbReference type="Pfam" id="PF05675">
    <property type="entry name" value="DUF817"/>
    <property type="match status" value="1"/>
</dbReference>
<name>A0ABT9MN18_9ACTN</name>
<feature type="region of interest" description="Disordered" evidence="1">
    <location>
        <begin position="267"/>
        <end position="350"/>
    </location>
</feature>
<reference evidence="3 4" key="1">
    <citation type="submission" date="2023-07" db="EMBL/GenBank/DDBJ databases">
        <title>Sequencing the genomes of 1000 actinobacteria strains.</title>
        <authorList>
            <person name="Klenk H.-P."/>
        </authorList>
    </citation>
    <scope>NUCLEOTIDE SEQUENCE [LARGE SCALE GENOMIC DNA]</scope>
    <source>
        <strain evidence="3 4">DSM 44710</strain>
    </source>
</reference>
<dbReference type="Proteomes" id="UP001240984">
    <property type="component" value="Unassembled WGS sequence"/>
</dbReference>
<evidence type="ECO:0000313" key="4">
    <source>
        <dbReference type="Proteomes" id="UP001240984"/>
    </source>
</evidence>
<proteinExistence type="predicted"/>
<keyword evidence="2" id="KW-1133">Transmembrane helix</keyword>
<feature type="transmembrane region" description="Helical" evidence="2">
    <location>
        <begin position="12"/>
        <end position="32"/>
    </location>
</feature>